<dbReference type="GO" id="GO:0000155">
    <property type="term" value="F:phosphorelay sensor kinase activity"/>
    <property type="evidence" value="ECO:0007669"/>
    <property type="project" value="InterPro"/>
</dbReference>
<evidence type="ECO:0000313" key="15">
    <source>
        <dbReference type="Proteomes" id="UP000005631"/>
    </source>
</evidence>
<gene>
    <name evidence="14" type="ordered locus">Oweho_2065</name>
</gene>
<dbReference type="InterPro" id="IPR005467">
    <property type="entry name" value="His_kinase_dom"/>
</dbReference>
<accession>G8R3I5</accession>
<dbReference type="GO" id="GO:0005886">
    <property type="term" value="C:plasma membrane"/>
    <property type="evidence" value="ECO:0007669"/>
    <property type="project" value="TreeGrafter"/>
</dbReference>
<dbReference type="SUPFAM" id="SSF55874">
    <property type="entry name" value="ATPase domain of HSP90 chaperone/DNA topoisomerase II/histidine kinase"/>
    <property type="match status" value="1"/>
</dbReference>
<keyword evidence="8 11" id="KW-1133">Transmembrane helix</keyword>
<evidence type="ECO:0000256" key="6">
    <source>
        <dbReference type="ARBA" id="ARBA00022692"/>
    </source>
</evidence>
<feature type="transmembrane region" description="Helical" evidence="11">
    <location>
        <begin position="157"/>
        <end position="177"/>
    </location>
</feature>
<dbReference type="CDD" id="cd06225">
    <property type="entry name" value="HAMP"/>
    <property type="match status" value="1"/>
</dbReference>
<dbReference type="EC" id="2.7.13.3" evidence="3"/>
<dbReference type="Gene3D" id="1.10.287.130">
    <property type="match status" value="1"/>
</dbReference>
<evidence type="ECO:0000256" key="10">
    <source>
        <dbReference type="ARBA" id="ARBA00023136"/>
    </source>
</evidence>
<dbReference type="InterPro" id="IPR004358">
    <property type="entry name" value="Sig_transdc_His_kin-like_C"/>
</dbReference>
<dbReference type="PANTHER" id="PTHR45436">
    <property type="entry name" value="SENSOR HISTIDINE KINASE YKOH"/>
    <property type="match status" value="1"/>
</dbReference>
<keyword evidence="4" id="KW-0597">Phosphoprotein</keyword>
<evidence type="ECO:0000313" key="14">
    <source>
        <dbReference type="EMBL" id="AEV33041.1"/>
    </source>
</evidence>
<dbReference type="Pfam" id="PF00512">
    <property type="entry name" value="HisKA"/>
    <property type="match status" value="1"/>
</dbReference>
<organism evidence="14 15">
    <name type="scientific">Owenweeksia hongkongensis (strain DSM 17368 / CIP 108786 / JCM 12287 / NRRL B-23963 / UST20020801)</name>
    <dbReference type="NCBI Taxonomy" id="926562"/>
    <lineage>
        <taxon>Bacteria</taxon>
        <taxon>Pseudomonadati</taxon>
        <taxon>Bacteroidota</taxon>
        <taxon>Flavobacteriia</taxon>
        <taxon>Flavobacteriales</taxon>
        <taxon>Owenweeksiaceae</taxon>
        <taxon>Owenweeksia</taxon>
    </lineage>
</organism>
<dbReference type="Gene3D" id="6.10.340.10">
    <property type="match status" value="1"/>
</dbReference>
<feature type="domain" description="HAMP" evidence="13">
    <location>
        <begin position="178"/>
        <end position="231"/>
    </location>
</feature>
<dbReference type="HOGENOM" id="CLU_000445_89_6_10"/>
<protein>
    <recommendedName>
        <fullName evidence="3">histidine kinase</fullName>
        <ecNumber evidence="3">2.7.13.3</ecNumber>
    </recommendedName>
</protein>
<name>G8R3I5_OWEHD</name>
<dbReference type="InterPro" id="IPR036097">
    <property type="entry name" value="HisK_dim/P_sf"/>
</dbReference>
<feature type="domain" description="Histidine kinase" evidence="12">
    <location>
        <begin position="239"/>
        <end position="455"/>
    </location>
</feature>
<dbReference type="InterPro" id="IPR003660">
    <property type="entry name" value="HAMP_dom"/>
</dbReference>
<dbReference type="SMART" id="SM00304">
    <property type="entry name" value="HAMP"/>
    <property type="match status" value="1"/>
</dbReference>
<dbReference type="SUPFAM" id="SSF158472">
    <property type="entry name" value="HAMP domain-like"/>
    <property type="match status" value="1"/>
</dbReference>
<evidence type="ECO:0000256" key="9">
    <source>
        <dbReference type="ARBA" id="ARBA00023012"/>
    </source>
</evidence>
<dbReference type="Gene3D" id="3.30.565.10">
    <property type="entry name" value="Histidine kinase-like ATPase, C-terminal domain"/>
    <property type="match status" value="1"/>
</dbReference>
<dbReference type="Proteomes" id="UP000005631">
    <property type="component" value="Chromosome"/>
</dbReference>
<dbReference type="Pfam" id="PF00672">
    <property type="entry name" value="HAMP"/>
    <property type="match status" value="1"/>
</dbReference>
<dbReference type="eggNOG" id="COG3850">
    <property type="taxonomic scope" value="Bacteria"/>
</dbReference>
<dbReference type="InterPro" id="IPR003661">
    <property type="entry name" value="HisK_dim/P_dom"/>
</dbReference>
<dbReference type="EMBL" id="CP003156">
    <property type="protein sequence ID" value="AEV33041.1"/>
    <property type="molecule type" value="Genomic_DNA"/>
</dbReference>
<dbReference type="PRINTS" id="PR00344">
    <property type="entry name" value="BCTRLSENSOR"/>
</dbReference>
<dbReference type="PANTHER" id="PTHR45436:SF5">
    <property type="entry name" value="SENSOR HISTIDINE KINASE TRCS"/>
    <property type="match status" value="1"/>
</dbReference>
<keyword evidence="6 11" id="KW-0812">Transmembrane</keyword>
<dbReference type="Pfam" id="PF02518">
    <property type="entry name" value="HATPase_c"/>
    <property type="match status" value="1"/>
</dbReference>
<dbReference type="SUPFAM" id="SSF47384">
    <property type="entry name" value="Homodimeric domain of signal transducing histidine kinase"/>
    <property type="match status" value="1"/>
</dbReference>
<evidence type="ECO:0000256" key="7">
    <source>
        <dbReference type="ARBA" id="ARBA00022777"/>
    </source>
</evidence>
<sequence length="455" mass="52122">MQIRKKLTYRFIAIVAFILFFSSLAIYISSADYRRDDFYNRLLNKARNTAKLLIEVEEVDAKLLQRMEQDNPSSLPEEKIVIFNYKNQRIFNTGEKGVLKISQELIDQIRLEEEVRYEENGYEVVGFMFADTYDRFVVIAAGKDIYGLSKLRNLRNILLFVFAISIIIVSISGWLFAGQALHPISKLVERVNNISITSLNLRLDEGKNQDEISQLAHTFNQMLERLEKAFKMQKNFIANASHELRTPLTAITGQLEVVLMKDRNEEEYRNTMASVLDDMKSLNHTSNRLLLLAQASSETSQVDIKPVRVDDLLWQVQQELTKRNTDYFIEIGFSETMEDEAQLTVIGNEQLLKTAISNLAENGCKYSDDHKMEIFVLPKSKHLHILFKDHGIGIAKEELKHIFEPFHRGTNALGYKGHGIGLSLVDRIVHLHNGKIDVTSALGQGTTFTLIMPYS</sequence>
<evidence type="ECO:0000259" key="12">
    <source>
        <dbReference type="PROSITE" id="PS50109"/>
    </source>
</evidence>
<comment type="catalytic activity">
    <reaction evidence="1">
        <text>ATP + protein L-histidine = ADP + protein N-phospho-L-histidine.</text>
        <dbReference type="EC" id="2.7.13.3"/>
    </reaction>
</comment>
<evidence type="ECO:0000256" key="11">
    <source>
        <dbReference type="SAM" id="Phobius"/>
    </source>
</evidence>
<evidence type="ECO:0000256" key="3">
    <source>
        <dbReference type="ARBA" id="ARBA00012438"/>
    </source>
</evidence>
<comment type="subcellular location">
    <subcellularLocation>
        <location evidence="2">Membrane</location>
    </subcellularLocation>
</comment>
<dbReference type="CDD" id="cd00082">
    <property type="entry name" value="HisKA"/>
    <property type="match status" value="1"/>
</dbReference>
<keyword evidence="10 11" id="KW-0472">Membrane</keyword>
<dbReference type="InterPro" id="IPR050428">
    <property type="entry name" value="TCS_sensor_his_kinase"/>
</dbReference>
<dbReference type="RefSeq" id="WP_014202391.1">
    <property type="nucleotide sequence ID" value="NC_016599.1"/>
</dbReference>
<dbReference type="AlphaFoldDB" id="G8R3I5"/>
<evidence type="ECO:0000256" key="4">
    <source>
        <dbReference type="ARBA" id="ARBA00022553"/>
    </source>
</evidence>
<dbReference type="PROSITE" id="PS50885">
    <property type="entry name" value="HAMP"/>
    <property type="match status" value="1"/>
</dbReference>
<evidence type="ECO:0000259" key="13">
    <source>
        <dbReference type="PROSITE" id="PS50885"/>
    </source>
</evidence>
<dbReference type="OrthoDB" id="9781208at2"/>
<keyword evidence="15" id="KW-1185">Reference proteome</keyword>
<keyword evidence="7 14" id="KW-0418">Kinase</keyword>
<evidence type="ECO:0000256" key="8">
    <source>
        <dbReference type="ARBA" id="ARBA00022989"/>
    </source>
</evidence>
<feature type="transmembrane region" description="Helical" evidence="11">
    <location>
        <begin position="7"/>
        <end position="28"/>
    </location>
</feature>
<reference evidence="14 15" key="1">
    <citation type="journal article" date="2012" name="Stand. Genomic Sci.">
        <title>Genome sequence of the orange-pigmented seawater bacterium Owenweeksia hongkongensis type strain (UST20020801(T)).</title>
        <authorList>
            <person name="Riedel T."/>
            <person name="Held B."/>
            <person name="Nolan M."/>
            <person name="Lucas S."/>
            <person name="Lapidus A."/>
            <person name="Tice H."/>
            <person name="Del Rio T.G."/>
            <person name="Cheng J.F."/>
            <person name="Han C."/>
            <person name="Tapia R."/>
            <person name="Goodwin L.A."/>
            <person name="Pitluck S."/>
            <person name="Liolios K."/>
            <person name="Mavromatis K."/>
            <person name="Pagani I."/>
            <person name="Ivanova N."/>
            <person name="Mikhailova N."/>
            <person name="Pati A."/>
            <person name="Chen A."/>
            <person name="Palaniappan K."/>
            <person name="Rohde M."/>
            <person name="Tindall B.J."/>
            <person name="Detter J.C."/>
            <person name="Goker M."/>
            <person name="Woyke T."/>
            <person name="Bristow J."/>
            <person name="Eisen J.A."/>
            <person name="Markowitz V."/>
            <person name="Hugenholtz P."/>
            <person name="Klenk H.P."/>
            <person name="Kyrpides N.C."/>
        </authorList>
    </citation>
    <scope>NUCLEOTIDE SEQUENCE</scope>
    <source>
        <strain evidence="15">DSM 17368 / JCM 12287 / NRRL B-23963</strain>
    </source>
</reference>
<dbReference type="SMART" id="SM00387">
    <property type="entry name" value="HATPase_c"/>
    <property type="match status" value="1"/>
</dbReference>
<evidence type="ECO:0000256" key="5">
    <source>
        <dbReference type="ARBA" id="ARBA00022679"/>
    </source>
</evidence>
<dbReference type="SMART" id="SM00388">
    <property type="entry name" value="HisKA"/>
    <property type="match status" value="1"/>
</dbReference>
<dbReference type="InterPro" id="IPR003594">
    <property type="entry name" value="HATPase_dom"/>
</dbReference>
<dbReference type="PROSITE" id="PS50109">
    <property type="entry name" value="HIS_KIN"/>
    <property type="match status" value="1"/>
</dbReference>
<keyword evidence="5" id="KW-0808">Transferase</keyword>
<dbReference type="STRING" id="926562.Oweho_2065"/>
<dbReference type="KEGG" id="oho:Oweho_2065"/>
<evidence type="ECO:0000256" key="1">
    <source>
        <dbReference type="ARBA" id="ARBA00000085"/>
    </source>
</evidence>
<dbReference type="InterPro" id="IPR036890">
    <property type="entry name" value="HATPase_C_sf"/>
</dbReference>
<keyword evidence="9" id="KW-0902">Two-component regulatory system</keyword>
<dbReference type="eggNOG" id="COG2205">
    <property type="taxonomic scope" value="Bacteria"/>
</dbReference>
<proteinExistence type="predicted"/>
<evidence type="ECO:0000256" key="2">
    <source>
        <dbReference type="ARBA" id="ARBA00004370"/>
    </source>
</evidence>